<evidence type="ECO:0000259" key="9">
    <source>
        <dbReference type="Pfam" id="PF09302"/>
    </source>
</evidence>
<keyword evidence="12" id="KW-1185">Reference proteome</keyword>
<dbReference type="InterPro" id="IPR038051">
    <property type="entry name" value="XRCC4-like_N_sf"/>
</dbReference>
<dbReference type="GO" id="GO:0045027">
    <property type="term" value="F:DNA end binding"/>
    <property type="evidence" value="ECO:0007669"/>
    <property type="project" value="TreeGrafter"/>
</dbReference>
<feature type="region of interest" description="Disordered" evidence="8">
    <location>
        <begin position="323"/>
        <end position="565"/>
    </location>
</feature>
<gene>
    <name evidence="11" type="ORF">PENSUB_13140</name>
</gene>
<evidence type="ECO:0000256" key="2">
    <source>
        <dbReference type="ARBA" id="ARBA00022763"/>
    </source>
</evidence>
<dbReference type="Pfam" id="PF09302">
    <property type="entry name" value="XLF"/>
    <property type="match status" value="1"/>
</dbReference>
<evidence type="ECO:0000256" key="3">
    <source>
        <dbReference type="ARBA" id="ARBA00023125"/>
    </source>
</evidence>
<dbReference type="Proteomes" id="UP000186955">
    <property type="component" value="Unassembled WGS sequence"/>
</dbReference>
<evidence type="ECO:0000259" key="10">
    <source>
        <dbReference type="Pfam" id="PF21928"/>
    </source>
</evidence>
<reference evidence="11 12" key="1">
    <citation type="submission" date="2016-10" db="EMBL/GenBank/DDBJ databases">
        <title>Genome sequence of the ascomycete fungus Penicillium subrubescens.</title>
        <authorList>
            <person name="De Vries R.P."/>
            <person name="Peng M."/>
            <person name="Dilokpimol A."/>
            <person name="Hilden K."/>
            <person name="Makela M.R."/>
            <person name="Grigoriev I."/>
            <person name="Riley R."/>
            <person name="Granchi Z."/>
        </authorList>
    </citation>
    <scope>NUCLEOTIDE SEQUENCE [LARGE SCALE GENOMIC DNA]</scope>
    <source>
        <strain evidence="11 12">CBS 132785</strain>
    </source>
</reference>
<evidence type="ECO:0000313" key="11">
    <source>
        <dbReference type="EMBL" id="OKO90839.1"/>
    </source>
</evidence>
<dbReference type="InterPro" id="IPR052287">
    <property type="entry name" value="NHEJ_factor"/>
</dbReference>
<sequence length="565" mass="62304">MSSEWRRLCLSQENLPPLLCQYTWTRQGYELYLTDLTTIWSERLSRKEILKRADDSATTIDPSEDLDQLDLLLTKIGEALRGDGGSNTTLNSGASSDSLQLNTSTELPAPLRPLKWSILLSREPAFSTTSHLILPLLRGEASLESRQRNLLDQLKQKDWVLSKLFDRFEALGADLGTVFPGVAGLRTARKGSSRSEAAKFIKGVAPFDEQSWLAESESISSSSAIVSNLIHELAGSGNGLDLDKLHPSQEKWWSGLQRRTEAVSFQEEEPKKLSQSRTKPIESKGDVDPGEETASESDVDEFEVCPKQCPSISSIRVPNLTEFQQQEVVPRQKPQETQPVISPSKPKARKKTPSPSPKAVHTNEASATESEHEPEPEPELSPPPRRKRTSTPPPSAAPVAQDTPPTEIPNKPKKGLGMIGGKKKIPEPEPERAPLPPPEPTRVQIEDHAQSTAPATKAKKPTRLGMIGGKAKTKQAPLPETPSVQQEEPLPSSPNQKTREKPPAPKHDRVSPKRESLEPSLPAKAPSAVPAPEETEAQRADRKREELKRQLEAKSKAPAKKKRRF</sequence>
<dbReference type="STRING" id="1316194.A0A1Q5SS68"/>
<feature type="compositionally biased region" description="Basic and acidic residues" evidence="8">
    <location>
        <begin position="497"/>
        <end position="517"/>
    </location>
</feature>
<accession>A0A1Q5SS68</accession>
<protein>
    <recommendedName>
        <fullName evidence="7">Non-homologous end-joining factor 1</fullName>
    </recommendedName>
</protein>
<comment type="caution">
    <text evidence="11">The sequence shown here is derived from an EMBL/GenBank/DDBJ whole genome shotgun (WGS) entry which is preliminary data.</text>
</comment>
<evidence type="ECO:0000256" key="4">
    <source>
        <dbReference type="ARBA" id="ARBA00023204"/>
    </source>
</evidence>
<comment type="similarity">
    <text evidence="6">Belongs to the XRCC4-XLF family. XLF subfamily.</text>
</comment>
<feature type="compositionally biased region" description="Basic and acidic residues" evidence="8">
    <location>
        <begin position="536"/>
        <end position="555"/>
    </location>
</feature>
<evidence type="ECO:0000256" key="7">
    <source>
        <dbReference type="ARBA" id="ARBA00044529"/>
    </source>
</evidence>
<keyword evidence="5" id="KW-0539">Nucleus</keyword>
<dbReference type="PANTHER" id="PTHR32235:SF1">
    <property type="entry name" value="NON-HOMOLOGOUS END-JOINING FACTOR 1"/>
    <property type="match status" value="1"/>
</dbReference>
<feature type="region of interest" description="Disordered" evidence="8">
    <location>
        <begin position="263"/>
        <end position="305"/>
    </location>
</feature>
<evidence type="ECO:0000256" key="5">
    <source>
        <dbReference type="ARBA" id="ARBA00023242"/>
    </source>
</evidence>
<evidence type="ECO:0000256" key="1">
    <source>
        <dbReference type="ARBA" id="ARBA00004123"/>
    </source>
</evidence>
<keyword evidence="4" id="KW-0234">DNA repair</keyword>
<organism evidence="11 12">
    <name type="scientific">Penicillium subrubescens</name>
    <dbReference type="NCBI Taxonomy" id="1316194"/>
    <lineage>
        <taxon>Eukaryota</taxon>
        <taxon>Fungi</taxon>
        <taxon>Dikarya</taxon>
        <taxon>Ascomycota</taxon>
        <taxon>Pezizomycotina</taxon>
        <taxon>Eurotiomycetes</taxon>
        <taxon>Eurotiomycetidae</taxon>
        <taxon>Eurotiales</taxon>
        <taxon>Aspergillaceae</taxon>
        <taxon>Penicillium</taxon>
    </lineage>
</organism>
<evidence type="ECO:0000256" key="8">
    <source>
        <dbReference type="SAM" id="MobiDB-lite"/>
    </source>
</evidence>
<dbReference type="Gene3D" id="2.170.210.10">
    <property type="entry name" value="DNA double-strand break repair and VJ recombination XRCC4, N-terminal"/>
    <property type="match status" value="1"/>
</dbReference>
<dbReference type="AlphaFoldDB" id="A0A1Q5SS68"/>
<feature type="domain" description="XLF-like coiled-coil region" evidence="10">
    <location>
        <begin position="125"/>
        <end position="176"/>
    </location>
</feature>
<keyword evidence="3" id="KW-0238">DNA-binding</keyword>
<proteinExistence type="inferred from homology"/>
<dbReference type="EMBL" id="MNBE01000756">
    <property type="protein sequence ID" value="OKO90839.1"/>
    <property type="molecule type" value="Genomic_DNA"/>
</dbReference>
<dbReference type="CDD" id="cd22285">
    <property type="entry name" value="HD_XLF_N"/>
    <property type="match status" value="1"/>
</dbReference>
<dbReference type="InterPro" id="IPR015381">
    <property type="entry name" value="XLF-like_N"/>
</dbReference>
<feature type="domain" description="XLF-like N-terminal" evidence="9">
    <location>
        <begin position="4"/>
        <end position="121"/>
    </location>
</feature>
<evidence type="ECO:0000256" key="6">
    <source>
        <dbReference type="ARBA" id="ARBA00025747"/>
    </source>
</evidence>
<dbReference type="GO" id="GO:0006303">
    <property type="term" value="P:double-strand break repair via nonhomologous end joining"/>
    <property type="evidence" value="ECO:0007669"/>
    <property type="project" value="UniProtKB-ARBA"/>
</dbReference>
<dbReference type="InterPro" id="IPR053829">
    <property type="entry name" value="XLF-like_CC"/>
</dbReference>
<evidence type="ECO:0000313" key="12">
    <source>
        <dbReference type="Proteomes" id="UP000186955"/>
    </source>
</evidence>
<keyword evidence="2" id="KW-0227">DNA damage</keyword>
<name>A0A1Q5SS68_9EURO</name>
<dbReference type="Pfam" id="PF21928">
    <property type="entry name" value="XLF_CC"/>
    <property type="match status" value="1"/>
</dbReference>
<feature type="compositionally biased region" description="Acidic residues" evidence="8">
    <location>
        <begin position="288"/>
        <end position="303"/>
    </location>
</feature>
<dbReference type="PRINTS" id="PR01217">
    <property type="entry name" value="PRICHEXTENSN"/>
</dbReference>
<dbReference type="PANTHER" id="PTHR32235">
    <property type="entry name" value="NON-HOMOLOGOUS END-JOINING FACTOR 1"/>
    <property type="match status" value="1"/>
</dbReference>
<dbReference type="GO" id="GO:0032807">
    <property type="term" value="C:DNA ligase IV complex"/>
    <property type="evidence" value="ECO:0007669"/>
    <property type="project" value="TreeGrafter"/>
</dbReference>
<comment type="subcellular location">
    <subcellularLocation>
        <location evidence="1">Nucleus</location>
    </subcellularLocation>
</comment>